<dbReference type="AlphaFoldDB" id="A0A699HH97"/>
<accession>A0A699HH97</accession>
<comment type="caution">
    <text evidence="2">The sequence shown here is derived from an EMBL/GenBank/DDBJ whole genome shotgun (WGS) entry which is preliminary data.</text>
</comment>
<reference evidence="2" key="1">
    <citation type="journal article" date="2019" name="Sci. Rep.">
        <title>Draft genome of Tanacetum cinerariifolium, the natural source of mosquito coil.</title>
        <authorList>
            <person name="Yamashiro T."/>
            <person name="Shiraishi A."/>
            <person name="Satake H."/>
            <person name="Nakayama K."/>
        </authorList>
    </citation>
    <scope>NUCLEOTIDE SEQUENCE</scope>
</reference>
<evidence type="ECO:0000313" key="2">
    <source>
        <dbReference type="EMBL" id="GEY18268.1"/>
    </source>
</evidence>
<organism evidence="2">
    <name type="scientific">Tanacetum cinerariifolium</name>
    <name type="common">Dalmatian daisy</name>
    <name type="synonym">Chrysanthemum cinerariifolium</name>
    <dbReference type="NCBI Taxonomy" id="118510"/>
    <lineage>
        <taxon>Eukaryota</taxon>
        <taxon>Viridiplantae</taxon>
        <taxon>Streptophyta</taxon>
        <taxon>Embryophyta</taxon>
        <taxon>Tracheophyta</taxon>
        <taxon>Spermatophyta</taxon>
        <taxon>Magnoliopsida</taxon>
        <taxon>eudicotyledons</taxon>
        <taxon>Gunneridae</taxon>
        <taxon>Pentapetalae</taxon>
        <taxon>asterids</taxon>
        <taxon>campanulids</taxon>
        <taxon>Asterales</taxon>
        <taxon>Asteraceae</taxon>
        <taxon>Asteroideae</taxon>
        <taxon>Anthemideae</taxon>
        <taxon>Anthemidinae</taxon>
        <taxon>Tanacetum</taxon>
    </lineage>
</organism>
<proteinExistence type="predicted"/>
<sequence>MKHRNIREGEFLKELGEECGFYSKEDKVVPKVEDVSLVDVVFDGALSGDEDKDFPKRYGGLNDEACVKDMEVEEEEEEEKYGKDDEENEDEDCLIKMRWINLEKHGYKGLKTLEEFYLTKSRHNERYLHHSHHYHHRCDERMMDDRRRRKRKRKWKDDLFSYNNPFASFAHSEE</sequence>
<name>A0A699HH97_TANCI</name>
<feature type="region of interest" description="Disordered" evidence="1">
    <location>
        <begin position="68"/>
        <end position="89"/>
    </location>
</feature>
<gene>
    <name evidence="2" type="ORF">Tci_390242</name>
</gene>
<feature type="compositionally biased region" description="Acidic residues" evidence="1">
    <location>
        <begin position="71"/>
        <end position="89"/>
    </location>
</feature>
<evidence type="ECO:0000256" key="1">
    <source>
        <dbReference type="SAM" id="MobiDB-lite"/>
    </source>
</evidence>
<dbReference type="EMBL" id="BKCJ010158070">
    <property type="protein sequence ID" value="GEY18268.1"/>
    <property type="molecule type" value="Genomic_DNA"/>
</dbReference>
<protein>
    <submittedName>
        <fullName evidence="2">Uncharacterized protein</fullName>
    </submittedName>
</protein>